<dbReference type="SUPFAM" id="SSF46689">
    <property type="entry name" value="Homeodomain-like"/>
    <property type="match status" value="1"/>
</dbReference>
<dbReference type="InterPro" id="IPR009057">
    <property type="entry name" value="Homeodomain-like_sf"/>
</dbReference>
<keyword evidence="3" id="KW-0804">Transcription</keyword>
<sequence>MSPQEKIIDAAEECFARFGVAKTTVEDVAHAAGMSRATLYRNFSGGRDELILAVFLRDVGRFLDRMGERLPQEFTPAEAVIAGVMDAVEFVQGEPRFAALFVPEAVGHTHNVVSQASQRALDLCAERVEPYFAAAQRAGLLRAELDVAGTVEFLFRMIASLSLAPLVRDEEETRRFLRLYVVPALVP</sequence>
<dbReference type="PANTHER" id="PTHR30055:SF234">
    <property type="entry name" value="HTH-TYPE TRANSCRIPTIONAL REGULATOR BETI"/>
    <property type="match status" value="1"/>
</dbReference>
<accession>A0ABN1RW04</accession>
<organism evidence="6 7">
    <name type="scientific">Actinocorallia libanotica</name>
    <dbReference type="NCBI Taxonomy" id="46162"/>
    <lineage>
        <taxon>Bacteria</taxon>
        <taxon>Bacillati</taxon>
        <taxon>Actinomycetota</taxon>
        <taxon>Actinomycetes</taxon>
        <taxon>Streptosporangiales</taxon>
        <taxon>Thermomonosporaceae</taxon>
        <taxon>Actinocorallia</taxon>
    </lineage>
</organism>
<comment type="caution">
    <text evidence="6">The sequence shown here is derived from an EMBL/GenBank/DDBJ whole genome shotgun (WGS) entry which is preliminary data.</text>
</comment>
<dbReference type="SUPFAM" id="SSF48498">
    <property type="entry name" value="Tetracyclin repressor-like, C-terminal domain"/>
    <property type="match status" value="1"/>
</dbReference>
<evidence type="ECO:0000256" key="2">
    <source>
        <dbReference type="ARBA" id="ARBA00023125"/>
    </source>
</evidence>
<dbReference type="RefSeq" id="WP_344245171.1">
    <property type="nucleotide sequence ID" value="NZ_BAAAHH010000036.1"/>
</dbReference>
<evidence type="ECO:0000313" key="7">
    <source>
        <dbReference type="Proteomes" id="UP001500665"/>
    </source>
</evidence>
<proteinExistence type="predicted"/>
<dbReference type="EMBL" id="BAAAHH010000036">
    <property type="protein sequence ID" value="GAA0964941.1"/>
    <property type="molecule type" value="Genomic_DNA"/>
</dbReference>
<name>A0ABN1RW04_9ACTN</name>
<reference evidence="6 7" key="1">
    <citation type="journal article" date="2019" name="Int. J. Syst. Evol. Microbiol.">
        <title>The Global Catalogue of Microorganisms (GCM) 10K type strain sequencing project: providing services to taxonomists for standard genome sequencing and annotation.</title>
        <authorList>
            <consortium name="The Broad Institute Genomics Platform"/>
            <consortium name="The Broad Institute Genome Sequencing Center for Infectious Disease"/>
            <person name="Wu L."/>
            <person name="Ma J."/>
        </authorList>
    </citation>
    <scope>NUCLEOTIDE SEQUENCE [LARGE SCALE GENOMIC DNA]</scope>
    <source>
        <strain evidence="6 7">JCM 10696</strain>
    </source>
</reference>
<protein>
    <submittedName>
        <fullName evidence="6">TetR/AcrR family transcriptional regulator</fullName>
    </submittedName>
</protein>
<dbReference type="InterPro" id="IPR001647">
    <property type="entry name" value="HTH_TetR"/>
</dbReference>
<gene>
    <name evidence="6" type="ORF">GCM10009550_63990</name>
</gene>
<dbReference type="InterPro" id="IPR036271">
    <property type="entry name" value="Tet_transcr_reg_TetR-rel_C_sf"/>
</dbReference>
<evidence type="ECO:0000259" key="5">
    <source>
        <dbReference type="PROSITE" id="PS50977"/>
    </source>
</evidence>
<dbReference type="PROSITE" id="PS50977">
    <property type="entry name" value="HTH_TETR_2"/>
    <property type="match status" value="1"/>
</dbReference>
<dbReference type="Pfam" id="PF00440">
    <property type="entry name" value="TetR_N"/>
    <property type="match status" value="1"/>
</dbReference>
<feature type="DNA-binding region" description="H-T-H motif" evidence="4">
    <location>
        <begin position="24"/>
        <end position="43"/>
    </location>
</feature>
<evidence type="ECO:0000313" key="6">
    <source>
        <dbReference type="EMBL" id="GAA0964941.1"/>
    </source>
</evidence>
<dbReference type="InterPro" id="IPR050109">
    <property type="entry name" value="HTH-type_TetR-like_transc_reg"/>
</dbReference>
<dbReference type="Proteomes" id="UP001500665">
    <property type="component" value="Unassembled WGS sequence"/>
</dbReference>
<dbReference type="PANTHER" id="PTHR30055">
    <property type="entry name" value="HTH-TYPE TRANSCRIPTIONAL REGULATOR RUTR"/>
    <property type="match status" value="1"/>
</dbReference>
<dbReference type="Gene3D" id="1.10.357.10">
    <property type="entry name" value="Tetracycline Repressor, domain 2"/>
    <property type="match status" value="1"/>
</dbReference>
<feature type="domain" description="HTH tetR-type" evidence="5">
    <location>
        <begin position="1"/>
        <end position="61"/>
    </location>
</feature>
<evidence type="ECO:0000256" key="3">
    <source>
        <dbReference type="ARBA" id="ARBA00023163"/>
    </source>
</evidence>
<keyword evidence="7" id="KW-1185">Reference proteome</keyword>
<evidence type="ECO:0000256" key="1">
    <source>
        <dbReference type="ARBA" id="ARBA00023015"/>
    </source>
</evidence>
<keyword evidence="1" id="KW-0805">Transcription regulation</keyword>
<evidence type="ECO:0000256" key="4">
    <source>
        <dbReference type="PROSITE-ProRule" id="PRU00335"/>
    </source>
</evidence>
<keyword evidence="2 4" id="KW-0238">DNA-binding</keyword>
<dbReference type="PRINTS" id="PR00455">
    <property type="entry name" value="HTHTETR"/>
</dbReference>